<evidence type="ECO:0000313" key="1">
    <source>
        <dbReference type="EMBL" id="DAD96494.1"/>
    </source>
</evidence>
<proteinExistence type="predicted"/>
<reference evidence="1" key="1">
    <citation type="journal article" date="2021" name="Proc. Natl. Acad. Sci. U.S.A.">
        <title>A Catalog of Tens of Thousands of Viruses from Human Metagenomes Reveals Hidden Associations with Chronic Diseases.</title>
        <authorList>
            <person name="Tisza M.J."/>
            <person name="Buck C.B."/>
        </authorList>
    </citation>
    <scope>NUCLEOTIDE SEQUENCE</scope>
    <source>
        <strain evidence="1">Ctj3P51</strain>
    </source>
</reference>
<protein>
    <submittedName>
        <fullName evidence="1">Uncharacterized protein</fullName>
    </submittedName>
</protein>
<sequence length="112" mass="12808">MRRNELMKPCPLCSHNGEVNLLCPICKGIGEVRDIPPSERKKLRNNDSRLRASRTGKYLSKHDWALIEDATLSTATVARWLNRSIKSIESARYRLRKEKKGCGKETEEPNAD</sequence>
<accession>A0A8S5NP33</accession>
<organism evidence="1">
    <name type="scientific">Myoviridae sp. ctj3P51</name>
    <dbReference type="NCBI Taxonomy" id="2826687"/>
    <lineage>
        <taxon>Viruses</taxon>
        <taxon>Duplodnaviria</taxon>
        <taxon>Heunggongvirae</taxon>
        <taxon>Uroviricota</taxon>
        <taxon>Caudoviricetes</taxon>
    </lineage>
</organism>
<name>A0A8S5NP33_9CAUD</name>
<dbReference type="EMBL" id="BK015217">
    <property type="protein sequence ID" value="DAD96494.1"/>
    <property type="molecule type" value="Genomic_DNA"/>
</dbReference>